<organism evidence="1 2">
    <name type="scientific">Candidatus Aramenus sulfurataquae</name>
    <dbReference type="NCBI Taxonomy" id="1326980"/>
    <lineage>
        <taxon>Archaea</taxon>
        <taxon>Thermoproteota</taxon>
        <taxon>Thermoprotei</taxon>
        <taxon>Sulfolobales</taxon>
        <taxon>Sulfolobaceae</taxon>
        <taxon>Candidatus Aramenus</taxon>
    </lineage>
</organism>
<dbReference type="EMBL" id="JZWS03000054">
    <property type="protein sequence ID" value="MEW9492568.1"/>
    <property type="molecule type" value="Genomic_DNA"/>
</dbReference>
<accession>A0ACC6TS19</accession>
<reference evidence="1" key="1">
    <citation type="submission" date="2024-07" db="EMBL/GenBank/DDBJ databases">
        <title>Metagenome and Metagenome-Assembled Genomes of Archaea from a hot spring from the geothermal field of Los Azufres, Mexico.</title>
        <authorList>
            <person name="Marin-Paredes R."/>
            <person name="Martinez-Romero E."/>
            <person name="Servin-Garciduenas L.E."/>
        </authorList>
    </citation>
    <scope>NUCLEOTIDE SEQUENCE</scope>
    <source>
        <strain evidence="1">AZ1-454</strain>
    </source>
</reference>
<sequence>METGKLILKILREYTDRIFIVSGTDYPAFIKAQLEEKGLPEFEVALHEIVASSAAIGYSLGGKLGVLFVHTIPGTFNSLGFIADAFTSRIPLLVIAGKSPYTERGSTASKDLRIHWTQDADQEGFKFFKWSFEVRHPSQVEPALRRAIQIALSEPQGPVYLVIPREISVSEAEDRGTRMEPFYAGVPESYLQRAKEMIERASNPVIVTWRAGRRESWFKALRDFADRANIPVLNYVGERVNYPSSGKMAIDHFDLREADLIIEVEVDVPWIPKKVDVDAKVIRVDAEPSYSYIPFYGFSCDLCVQSAVDEFFNRLNVKRELDKSLQEEILRQREEKRKNLEKLSSQPSIHPNYLSYEVCKLGWTVFNEYDLNPKYCSFEEFNSYFGDPAFGHLGWAMGAGVGYKMATKREVVVAVGDGSFIFGEPLAFYHLQRRYPVLTVIFDNKAWNAVQRAVKEVYPGEKFDSFPGAEIDIGELPSTIEKVGGKYFYVERAEEVEGSLRKAKEEVERGRPAIVHAKVVKT</sequence>
<name>A0ACC6TS19_9CREN</name>
<proteinExistence type="predicted"/>
<comment type="caution">
    <text evidence="1">The sequence shown here is derived from an EMBL/GenBank/DDBJ whole genome shotgun (WGS) entry which is preliminary data.</text>
</comment>
<gene>
    <name evidence="1" type="ORF">TQ35_0010290</name>
</gene>
<evidence type="ECO:0000313" key="1">
    <source>
        <dbReference type="EMBL" id="MEW9492568.1"/>
    </source>
</evidence>
<dbReference type="Proteomes" id="UP000053480">
    <property type="component" value="Unassembled WGS sequence"/>
</dbReference>
<protein>
    <submittedName>
        <fullName evidence="1">Thiamine pyrophosphate-requiring protein</fullName>
    </submittedName>
</protein>
<evidence type="ECO:0000313" key="2">
    <source>
        <dbReference type="Proteomes" id="UP000053480"/>
    </source>
</evidence>